<dbReference type="AlphaFoldDB" id="A0A0X1KS86"/>
<keyword evidence="5 9" id="KW-0963">Cytoplasm</keyword>
<comment type="subcellular location">
    <subcellularLocation>
        <location evidence="3 9">Cytoplasm</location>
    </subcellularLocation>
</comment>
<dbReference type="KEGG" id="phy:AJ81_07780"/>
<dbReference type="Pfam" id="PF01975">
    <property type="entry name" value="SurE"/>
    <property type="match status" value="1"/>
</dbReference>
<evidence type="ECO:0000256" key="1">
    <source>
        <dbReference type="ARBA" id="ARBA00000815"/>
    </source>
</evidence>
<sequence>MRILLTNDDGVTSVGLLTLAEVLSERHDVLVVAPESEQSATGHAITVRMPIWVKRVKVFEHIPVYATTGTPADCVKLGVEVIGEKNIDLVISGINFGYNLGTDIVYSGTVSGAIEGALLGIPSLALSAPAVEDFDYKRAARFTMDFVEEFDFSILERFTALSLNFPAGEIRGWKAARQSARRYADRFEARVDPMGNTYYWMYGDVVEDDERADCDYVVVREGYVAVTPITVFMTHERLLEKLREVSENEKDKAPWRSSAQKEGQGSLSDR</sequence>
<gene>
    <name evidence="9" type="primary">surE</name>
    <name evidence="12" type="ORF">AJ81_07780</name>
</gene>
<dbReference type="PaxDb" id="1123384-AJ81_07780"/>
<feature type="binding site" evidence="9">
    <location>
        <position position="95"/>
    </location>
    <ligand>
        <name>a divalent metal cation</name>
        <dbReference type="ChEBI" id="CHEBI:60240"/>
    </ligand>
</feature>
<keyword evidence="7 9" id="KW-0547">Nucleotide-binding</keyword>
<dbReference type="PATRIC" id="fig|1123384.7.peg.1560"/>
<evidence type="ECO:0000256" key="8">
    <source>
        <dbReference type="ARBA" id="ARBA00022801"/>
    </source>
</evidence>
<dbReference type="OrthoDB" id="9780815at2"/>
<keyword evidence="6 9" id="KW-0479">Metal-binding</keyword>
<feature type="region of interest" description="Disordered" evidence="10">
    <location>
        <begin position="246"/>
        <end position="270"/>
    </location>
</feature>
<dbReference type="NCBIfam" id="TIGR00087">
    <property type="entry name" value="surE"/>
    <property type="match status" value="1"/>
</dbReference>
<feature type="binding site" evidence="9">
    <location>
        <position position="8"/>
    </location>
    <ligand>
        <name>a divalent metal cation</name>
        <dbReference type="ChEBI" id="CHEBI:60240"/>
    </ligand>
</feature>
<dbReference type="GO" id="GO:0004309">
    <property type="term" value="F:exopolyphosphatase activity"/>
    <property type="evidence" value="ECO:0007669"/>
    <property type="project" value="TreeGrafter"/>
</dbReference>
<evidence type="ECO:0000256" key="10">
    <source>
        <dbReference type="SAM" id="MobiDB-lite"/>
    </source>
</evidence>
<comment type="cofactor">
    <cofactor evidence="2">
        <name>Mg(2+)</name>
        <dbReference type="ChEBI" id="CHEBI:18420"/>
    </cofactor>
</comment>
<keyword evidence="13" id="KW-1185">Reference proteome</keyword>
<dbReference type="GO" id="GO:0008253">
    <property type="term" value="F:5'-nucleotidase activity"/>
    <property type="evidence" value="ECO:0007669"/>
    <property type="project" value="UniProtKB-UniRule"/>
</dbReference>
<dbReference type="GO" id="GO:0008254">
    <property type="term" value="F:3'-nucleotidase activity"/>
    <property type="evidence" value="ECO:0007669"/>
    <property type="project" value="TreeGrafter"/>
</dbReference>
<reference evidence="12 13" key="1">
    <citation type="submission" date="2014-01" db="EMBL/GenBank/DDBJ databases">
        <title>Genome sequencing of Thermotog hypogea.</title>
        <authorList>
            <person name="Zhang X."/>
            <person name="Alvare G."/>
            <person name="Fristensky B."/>
            <person name="Chen L."/>
            <person name="Suen T."/>
            <person name="Chen Q."/>
            <person name="Ma K."/>
        </authorList>
    </citation>
    <scope>NUCLEOTIDE SEQUENCE [LARGE SCALE GENOMIC DNA]</scope>
    <source>
        <strain evidence="12 13">DSM 11164</strain>
    </source>
</reference>
<comment type="catalytic activity">
    <reaction evidence="1 9">
        <text>a ribonucleoside 5'-phosphate + H2O = a ribonucleoside + phosphate</text>
        <dbReference type="Rhea" id="RHEA:12484"/>
        <dbReference type="ChEBI" id="CHEBI:15377"/>
        <dbReference type="ChEBI" id="CHEBI:18254"/>
        <dbReference type="ChEBI" id="CHEBI:43474"/>
        <dbReference type="ChEBI" id="CHEBI:58043"/>
        <dbReference type="EC" id="3.1.3.5"/>
    </reaction>
</comment>
<evidence type="ECO:0000256" key="7">
    <source>
        <dbReference type="ARBA" id="ARBA00022741"/>
    </source>
</evidence>
<evidence type="ECO:0000256" key="3">
    <source>
        <dbReference type="ARBA" id="ARBA00004496"/>
    </source>
</evidence>
<dbReference type="STRING" id="1123384.AJ81_07780"/>
<dbReference type="Gene3D" id="3.40.1210.10">
    <property type="entry name" value="Survival protein SurE-like phosphatase/nucleotidase"/>
    <property type="match status" value="1"/>
</dbReference>
<feature type="binding site" evidence="9">
    <location>
        <position position="9"/>
    </location>
    <ligand>
        <name>a divalent metal cation</name>
        <dbReference type="ChEBI" id="CHEBI:60240"/>
    </ligand>
</feature>
<evidence type="ECO:0000256" key="5">
    <source>
        <dbReference type="ARBA" id="ARBA00022490"/>
    </source>
</evidence>
<evidence type="ECO:0000256" key="6">
    <source>
        <dbReference type="ARBA" id="ARBA00022723"/>
    </source>
</evidence>
<proteinExistence type="inferred from homology"/>
<feature type="binding site" evidence="9">
    <location>
        <position position="39"/>
    </location>
    <ligand>
        <name>a divalent metal cation</name>
        <dbReference type="ChEBI" id="CHEBI:60240"/>
    </ligand>
</feature>
<organism evidence="12 13">
    <name type="scientific">Pseudothermotoga hypogea DSM 11164 = NBRC 106472</name>
    <dbReference type="NCBI Taxonomy" id="1123384"/>
    <lineage>
        <taxon>Bacteria</taxon>
        <taxon>Thermotogati</taxon>
        <taxon>Thermotogota</taxon>
        <taxon>Thermotogae</taxon>
        <taxon>Thermotogales</taxon>
        <taxon>Thermotogaceae</taxon>
        <taxon>Pseudothermotoga</taxon>
    </lineage>
</organism>
<dbReference type="NCBIfam" id="NF001490">
    <property type="entry name" value="PRK00346.1-4"/>
    <property type="match status" value="1"/>
</dbReference>
<accession>A0A0X1KS86</accession>
<protein>
    <recommendedName>
        <fullName evidence="9">5'-nucleotidase SurE</fullName>
        <ecNumber evidence="9">3.1.3.5</ecNumber>
    </recommendedName>
    <alternativeName>
        <fullName evidence="9">Nucleoside 5'-monophosphate phosphohydrolase</fullName>
    </alternativeName>
</protein>
<evidence type="ECO:0000259" key="11">
    <source>
        <dbReference type="Pfam" id="PF01975"/>
    </source>
</evidence>
<dbReference type="InterPro" id="IPR030048">
    <property type="entry name" value="SurE"/>
</dbReference>
<dbReference type="RefSeq" id="WP_051368972.1">
    <property type="nucleotide sequence ID" value="NC_022795.1"/>
</dbReference>
<dbReference type="HAMAP" id="MF_00060">
    <property type="entry name" value="SurE"/>
    <property type="match status" value="1"/>
</dbReference>
<dbReference type="PANTHER" id="PTHR30457:SF12">
    <property type="entry name" value="5'_3'-NUCLEOTIDASE SURE"/>
    <property type="match status" value="1"/>
</dbReference>
<dbReference type="GO" id="GO:0005737">
    <property type="term" value="C:cytoplasm"/>
    <property type="evidence" value="ECO:0007669"/>
    <property type="project" value="UniProtKB-SubCell"/>
</dbReference>
<dbReference type="InterPro" id="IPR002828">
    <property type="entry name" value="SurE-like_Pase/nucleotidase"/>
</dbReference>
<evidence type="ECO:0000313" key="13">
    <source>
        <dbReference type="Proteomes" id="UP000077469"/>
    </source>
</evidence>
<dbReference type="EMBL" id="CP007141">
    <property type="protein sequence ID" value="AJC74089.1"/>
    <property type="molecule type" value="Genomic_DNA"/>
</dbReference>
<dbReference type="Proteomes" id="UP000077469">
    <property type="component" value="Chromosome"/>
</dbReference>
<dbReference type="PANTHER" id="PTHR30457">
    <property type="entry name" value="5'-NUCLEOTIDASE SURE"/>
    <property type="match status" value="1"/>
</dbReference>
<name>A0A0X1KS86_9THEM</name>
<dbReference type="InterPro" id="IPR036523">
    <property type="entry name" value="SurE-like_sf"/>
</dbReference>
<comment type="cofactor">
    <cofactor evidence="9">
        <name>a divalent metal cation</name>
        <dbReference type="ChEBI" id="CHEBI:60240"/>
    </cofactor>
    <text evidence="9">Binds 1 divalent metal cation per subunit.</text>
</comment>
<evidence type="ECO:0000256" key="4">
    <source>
        <dbReference type="ARBA" id="ARBA00011062"/>
    </source>
</evidence>
<dbReference type="GO" id="GO:0000166">
    <property type="term" value="F:nucleotide binding"/>
    <property type="evidence" value="ECO:0007669"/>
    <property type="project" value="UniProtKB-KW"/>
</dbReference>
<dbReference type="NCBIfam" id="NF010545">
    <property type="entry name" value="PRK13935.1"/>
    <property type="match status" value="1"/>
</dbReference>
<dbReference type="SUPFAM" id="SSF64167">
    <property type="entry name" value="SurE-like"/>
    <property type="match status" value="1"/>
</dbReference>
<keyword evidence="8 9" id="KW-0378">Hydrolase</keyword>
<dbReference type="FunFam" id="3.40.1210.10:FF:000001">
    <property type="entry name" value="5'/3'-nucleotidase SurE"/>
    <property type="match status" value="1"/>
</dbReference>
<evidence type="ECO:0000313" key="12">
    <source>
        <dbReference type="EMBL" id="AJC74089.1"/>
    </source>
</evidence>
<evidence type="ECO:0000256" key="2">
    <source>
        <dbReference type="ARBA" id="ARBA00001946"/>
    </source>
</evidence>
<dbReference type="GO" id="GO:0046872">
    <property type="term" value="F:metal ion binding"/>
    <property type="evidence" value="ECO:0007669"/>
    <property type="project" value="UniProtKB-UniRule"/>
</dbReference>
<dbReference type="EC" id="3.1.3.5" evidence="9"/>
<feature type="compositionally biased region" description="Polar residues" evidence="10">
    <location>
        <begin position="257"/>
        <end position="270"/>
    </location>
</feature>
<evidence type="ECO:0000256" key="9">
    <source>
        <dbReference type="HAMAP-Rule" id="MF_00060"/>
    </source>
</evidence>
<comment type="function">
    <text evidence="9">Nucleotidase that shows phosphatase activity on nucleoside 5'-monophosphates.</text>
</comment>
<feature type="domain" description="Survival protein SurE-like phosphatase/nucleotidase" evidence="11">
    <location>
        <begin position="3"/>
        <end position="184"/>
    </location>
</feature>
<comment type="similarity">
    <text evidence="4 9">Belongs to the SurE nucleotidase family.</text>
</comment>